<keyword evidence="5 13" id="KW-0032">Aminotransferase</keyword>
<evidence type="ECO:0000256" key="2">
    <source>
        <dbReference type="ARBA" id="ARBA00005011"/>
    </source>
</evidence>
<evidence type="ECO:0000256" key="3">
    <source>
        <dbReference type="ARBA" id="ARBA00008392"/>
    </source>
</evidence>
<keyword evidence="8" id="KW-0663">Pyridoxal phosphate</keyword>
<evidence type="ECO:0000313" key="13">
    <source>
        <dbReference type="EMBL" id="KAJ2849137.1"/>
    </source>
</evidence>
<dbReference type="OrthoDB" id="2015537at2759"/>
<comment type="caution">
    <text evidence="13">The sequence shown here is derived from an EMBL/GenBank/DDBJ whole genome shotgun (WGS) entry which is preliminary data.</text>
</comment>
<dbReference type="GO" id="GO:0004400">
    <property type="term" value="F:histidinol-phosphate transaminase activity"/>
    <property type="evidence" value="ECO:0007669"/>
    <property type="project" value="UniProtKB-EC"/>
</dbReference>
<dbReference type="CDD" id="cd00609">
    <property type="entry name" value="AAT_like"/>
    <property type="match status" value="1"/>
</dbReference>
<accession>A0A9W8LXS1</accession>
<evidence type="ECO:0000256" key="6">
    <source>
        <dbReference type="ARBA" id="ARBA00022605"/>
    </source>
</evidence>
<evidence type="ECO:0000256" key="4">
    <source>
        <dbReference type="ARBA" id="ARBA00012748"/>
    </source>
</evidence>
<dbReference type="InterPro" id="IPR015422">
    <property type="entry name" value="PyrdxlP-dep_Trfase_small"/>
</dbReference>
<dbReference type="Gene3D" id="3.90.1150.10">
    <property type="entry name" value="Aspartate Aminotransferase, domain 1"/>
    <property type="match status" value="1"/>
</dbReference>
<dbReference type="AlphaFoldDB" id="A0A9W8LXS1"/>
<evidence type="ECO:0000256" key="5">
    <source>
        <dbReference type="ARBA" id="ARBA00022576"/>
    </source>
</evidence>
<sequence length="400" mass="43973">MPVSSFDLKRILRPNILRLEPYRCARDDYSEGILLDANENSYGPAYQVEISQDSKGHEKLQIRSGANDLSLHRYPDPLGREVKARILKLRPSIPSTDNIFLGVGSDEVIDMLVRITCIPGKDAVLVTPPTYGMYKVVANVNDVNVVKVPLVVDEGAFQLDVDAVIRTAVADPTIKIIWLCSPGNPTGTYLREEDVRRVLDSSFQGLVVLDEAYVDFVRPERGESYARLVAEYPNLFVMQTMSKSFGLAGIRLGVGIGSCELVSYLNNAKAPYNVSTLSLSVAKSALSDDGLVKMRSVMQGIQKQRDEFLIPELLRLPHVGAILGGNDANFVLCRICDSNGRASNEIAKHVYSEMAENRGLVVRYRGSDYGCEGCLRITVGTAEENAIVIETLRSLLSAIS</sequence>
<dbReference type="PANTHER" id="PTHR42885">
    <property type="entry name" value="HISTIDINOL-PHOSPHATE AMINOTRANSFERASE-RELATED"/>
    <property type="match status" value="1"/>
</dbReference>
<feature type="domain" description="Aminotransferase class I/classII large" evidence="12">
    <location>
        <begin position="67"/>
        <end position="392"/>
    </location>
</feature>
<evidence type="ECO:0000256" key="9">
    <source>
        <dbReference type="ARBA" id="ARBA00023102"/>
    </source>
</evidence>
<evidence type="ECO:0000256" key="8">
    <source>
        <dbReference type="ARBA" id="ARBA00022898"/>
    </source>
</evidence>
<dbReference type="GO" id="GO:0000105">
    <property type="term" value="P:L-histidine biosynthetic process"/>
    <property type="evidence" value="ECO:0007669"/>
    <property type="project" value="UniProtKB-KW"/>
</dbReference>
<dbReference type="HAMAP" id="MF_01023">
    <property type="entry name" value="HisC_aminotrans_2"/>
    <property type="match status" value="1"/>
</dbReference>
<evidence type="ECO:0000256" key="7">
    <source>
        <dbReference type="ARBA" id="ARBA00022679"/>
    </source>
</evidence>
<dbReference type="PROSITE" id="PS00599">
    <property type="entry name" value="AA_TRANSFER_CLASS_2"/>
    <property type="match status" value="1"/>
</dbReference>
<gene>
    <name evidence="13" type="primary">HIS5</name>
    <name evidence="13" type="ORF">IWW36_002852</name>
</gene>
<keyword evidence="9" id="KW-0368">Histidine biosynthesis</keyword>
<dbReference type="PANTHER" id="PTHR42885:SF2">
    <property type="entry name" value="HISTIDINOL-PHOSPHATE AMINOTRANSFERASE"/>
    <property type="match status" value="1"/>
</dbReference>
<evidence type="ECO:0000256" key="10">
    <source>
        <dbReference type="ARBA" id="ARBA00030262"/>
    </source>
</evidence>
<keyword evidence="7 13" id="KW-0808">Transferase</keyword>
<dbReference type="InterPro" id="IPR015424">
    <property type="entry name" value="PyrdxlP-dep_Trfase"/>
</dbReference>
<dbReference type="EC" id="2.6.1.9" evidence="4"/>
<keyword evidence="14" id="KW-1185">Reference proteome</keyword>
<comment type="catalytic activity">
    <reaction evidence="11">
        <text>L-histidinol phosphate + 2-oxoglutarate = 3-(imidazol-4-yl)-2-oxopropyl phosphate + L-glutamate</text>
        <dbReference type="Rhea" id="RHEA:23744"/>
        <dbReference type="ChEBI" id="CHEBI:16810"/>
        <dbReference type="ChEBI" id="CHEBI:29985"/>
        <dbReference type="ChEBI" id="CHEBI:57766"/>
        <dbReference type="ChEBI" id="CHEBI:57980"/>
        <dbReference type="EC" id="2.6.1.9"/>
    </reaction>
</comment>
<evidence type="ECO:0000313" key="14">
    <source>
        <dbReference type="Proteomes" id="UP001139887"/>
    </source>
</evidence>
<dbReference type="InterPro" id="IPR005861">
    <property type="entry name" value="HisP_aminotrans"/>
</dbReference>
<dbReference type="GO" id="GO:0030170">
    <property type="term" value="F:pyridoxal phosphate binding"/>
    <property type="evidence" value="ECO:0007669"/>
    <property type="project" value="InterPro"/>
</dbReference>
<dbReference type="Proteomes" id="UP001139887">
    <property type="component" value="Unassembled WGS sequence"/>
</dbReference>
<keyword evidence="6" id="KW-0028">Amino-acid biosynthesis</keyword>
<dbReference type="EMBL" id="JANBUW010000103">
    <property type="protein sequence ID" value="KAJ2849137.1"/>
    <property type="molecule type" value="Genomic_DNA"/>
</dbReference>
<organism evidence="13 14">
    <name type="scientific">Coemansia brasiliensis</name>
    <dbReference type="NCBI Taxonomy" id="2650707"/>
    <lineage>
        <taxon>Eukaryota</taxon>
        <taxon>Fungi</taxon>
        <taxon>Fungi incertae sedis</taxon>
        <taxon>Zoopagomycota</taxon>
        <taxon>Kickxellomycotina</taxon>
        <taxon>Kickxellomycetes</taxon>
        <taxon>Kickxellales</taxon>
        <taxon>Kickxellaceae</taxon>
        <taxon>Coemansia</taxon>
    </lineage>
</organism>
<dbReference type="Gene3D" id="3.40.640.10">
    <property type="entry name" value="Type I PLP-dependent aspartate aminotransferase-like (Major domain)"/>
    <property type="match status" value="1"/>
</dbReference>
<dbReference type="Pfam" id="PF00155">
    <property type="entry name" value="Aminotran_1_2"/>
    <property type="match status" value="1"/>
</dbReference>
<comment type="pathway">
    <text evidence="2">Amino-acid biosynthesis; L-histidine biosynthesis; L-histidine from 5-phospho-alpha-D-ribose 1-diphosphate: step 7/9.</text>
</comment>
<dbReference type="InterPro" id="IPR001917">
    <property type="entry name" value="Aminotrans_II_pyridoxalP_BS"/>
</dbReference>
<dbReference type="NCBIfam" id="TIGR01141">
    <property type="entry name" value="hisC"/>
    <property type="match status" value="1"/>
</dbReference>
<protein>
    <recommendedName>
        <fullName evidence="4">histidinol-phosphate transaminase</fullName>
        <ecNumber evidence="4">2.6.1.9</ecNumber>
    </recommendedName>
    <alternativeName>
        <fullName evidence="10">Imidazole acetol-phosphate transaminase</fullName>
    </alternativeName>
</protein>
<evidence type="ECO:0000256" key="11">
    <source>
        <dbReference type="ARBA" id="ARBA00047481"/>
    </source>
</evidence>
<dbReference type="SUPFAM" id="SSF53383">
    <property type="entry name" value="PLP-dependent transferases"/>
    <property type="match status" value="1"/>
</dbReference>
<dbReference type="InterPro" id="IPR004839">
    <property type="entry name" value="Aminotransferase_I/II_large"/>
</dbReference>
<proteinExistence type="inferred from homology"/>
<comment type="cofactor">
    <cofactor evidence="1">
        <name>pyridoxal 5'-phosphate</name>
        <dbReference type="ChEBI" id="CHEBI:597326"/>
    </cofactor>
</comment>
<reference evidence="13" key="1">
    <citation type="submission" date="2022-07" db="EMBL/GenBank/DDBJ databases">
        <title>Phylogenomic reconstructions and comparative analyses of Kickxellomycotina fungi.</title>
        <authorList>
            <person name="Reynolds N.K."/>
            <person name="Stajich J.E."/>
            <person name="Barry K."/>
            <person name="Grigoriev I.V."/>
            <person name="Crous P."/>
            <person name="Smith M.E."/>
        </authorList>
    </citation>
    <scope>NUCLEOTIDE SEQUENCE</scope>
    <source>
        <strain evidence="13">NRRL 1566</strain>
    </source>
</reference>
<name>A0A9W8LXS1_9FUNG</name>
<evidence type="ECO:0000256" key="1">
    <source>
        <dbReference type="ARBA" id="ARBA00001933"/>
    </source>
</evidence>
<comment type="similarity">
    <text evidence="3">Belongs to the class-II pyridoxal-phosphate-dependent aminotransferase family.</text>
</comment>
<evidence type="ECO:0000259" key="12">
    <source>
        <dbReference type="Pfam" id="PF00155"/>
    </source>
</evidence>
<dbReference type="InterPro" id="IPR015421">
    <property type="entry name" value="PyrdxlP-dep_Trfase_major"/>
</dbReference>